<evidence type="ECO:0000256" key="6">
    <source>
        <dbReference type="ARBA" id="ARBA00040849"/>
    </source>
</evidence>
<name>A0A6J2K382_BOMMA</name>
<dbReference type="GO" id="GO:0043153">
    <property type="term" value="P:entrainment of circadian clock by photoperiod"/>
    <property type="evidence" value="ECO:0007669"/>
    <property type="project" value="TreeGrafter"/>
</dbReference>
<dbReference type="Proteomes" id="UP000504629">
    <property type="component" value="Unplaced"/>
</dbReference>
<organism evidence="9 10">
    <name type="scientific">Bombyx mandarina</name>
    <name type="common">Wild silk moth</name>
    <name type="synonym">Wild silkworm</name>
    <dbReference type="NCBI Taxonomy" id="7092"/>
    <lineage>
        <taxon>Eukaryota</taxon>
        <taxon>Metazoa</taxon>
        <taxon>Ecdysozoa</taxon>
        <taxon>Arthropoda</taxon>
        <taxon>Hexapoda</taxon>
        <taxon>Insecta</taxon>
        <taxon>Pterygota</taxon>
        <taxon>Neoptera</taxon>
        <taxon>Endopterygota</taxon>
        <taxon>Lepidoptera</taxon>
        <taxon>Glossata</taxon>
        <taxon>Ditrysia</taxon>
        <taxon>Bombycoidea</taxon>
        <taxon>Bombycidae</taxon>
        <taxon>Bombycinae</taxon>
        <taxon>Bombyx</taxon>
    </lineage>
</organism>
<keyword evidence="9" id="KW-1185">Reference proteome</keyword>
<dbReference type="GO" id="GO:0001222">
    <property type="term" value="F:transcription corepressor binding"/>
    <property type="evidence" value="ECO:0007669"/>
    <property type="project" value="TreeGrafter"/>
</dbReference>
<comment type="subcellular location">
    <subcellularLocation>
        <location evidence="1">Nucleus</location>
    </subcellularLocation>
</comment>
<protein>
    <recommendedName>
        <fullName evidence="6">Period circadian protein</fullName>
    </recommendedName>
</protein>
<feature type="compositionally biased region" description="Low complexity" evidence="7">
    <location>
        <begin position="1144"/>
        <end position="1157"/>
    </location>
</feature>
<dbReference type="KEGG" id="bman:114246916"/>
<dbReference type="RefSeq" id="XP_028035457.1">
    <property type="nucleotide sequence ID" value="XM_028179656.1"/>
</dbReference>
<dbReference type="Gene3D" id="1.20.5.770">
    <property type="entry name" value="Single helix bin"/>
    <property type="match status" value="1"/>
</dbReference>
<evidence type="ECO:0000256" key="4">
    <source>
        <dbReference type="ARBA" id="ARBA00023108"/>
    </source>
</evidence>
<keyword evidence="3" id="KW-0677">Repeat</keyword>
<feature type="compositionally biased region" description="Low complexity" evidence="7">
    <location>
        <begin position="733"/>
        <end position="745"/>
    </location>
</feature>
<dbReference type="Pfam" id="PF14598">
    <property type="entry name" value="PAS_11"/>
    <property type="match status" value="1"/>
</dbReference>
<dbReference type="CTD" id="31251"/>
<feature type="compositionally biased region" description="Polar residues" evidence="7">
    <location>
        <begin position="54"/>
        <end position="65"/>
    </location>
</feature>
<dbReference type="InterPro" id="IPR000014">
    <property type="entry name" value="PAS"/>
</dbReference>
<dbReference type="PANTHER" id="PTHR11269:SF16">
    <property type="entry name" value="PERIOD CIRCADIAN PROTEIN"/>
    <property type="match status" value="1"/>
</dbReference>
<dbReference type="PROSITE" id="PS50112">
    <property type="entry name" value="PAS"/>
    <property type="match status" value="2"/>
</dbReference>
<feature type="compositionally biased region" description="Basic and acidic residues" evidence="7">
    <location>
        <begin position="640"/>
        <end position="661"/>
    </location>
</feature>
<dbReference type="Pfam" id="PF00989">
    <property type="entry name" value="PAS"/>
    <property type="match status" value="1"/>
</dbReference>
<dbReference type="InterPro" id="IPR035965">
    <property type="entry name" value="PAS-like_dom_sf"/>
</dbReference>
<keyword evidence="4" id="KW-0090">Biological rhythms</keyword>
<dbReference type="CDD" id="cd00130">
    <property type="entry name" value="PAS"/>
    <property type="match status" value="2"/>
</dbReference>
<feature type="region of interest" description="Disordered" evidence="7">
    <location>
        <begin position="1170"/>
        <end position="1196"/>
    </location>
</feature>
<reference evidence="10" key="1">
    <citation type="submission" date="2025-08" db="UniProtKB">
        <authorList>
            <consortium name="RefSeq"/>
        </authorList>
    </citation>
    <scope>IDENTIFICATION</scope>
    <source>
        <tissue evidence="10">Silk gland</tissue>
    </source>
</reference>
<dbReference type="PANTHER" id="PTHR11269">
    <property type="entry name" value="PERIOD CIRCADIAN PROTEIN"/>
    <property type="match status" value="1"/>
</dbReference>
<evidence type="ECO:0000259" key="8">
    <source>
        <dbReference type="PROSITE" id="PS50112"/>
    </source>
</evidence>
<feature type="compositionally biased region" description="Polar residues" evidence="7">
    <location>
        <begin position="722"/>
        <end position="732"/>
    </location>
</feature>
<dbReference type="SMART" id="SM00091">
    <property type="entry name" value="PAS"/>
    <property type="match status" value="2"/>
</dbReference>
<dbReference type="InterPro" id="IPR022728">
    <property type="entry name" value="Period_circadian-like_C"/>
</dbReference>
<keyword evidence="2" id="KW-0597">Phosphoprotein</keyword>
<feature type="region of interest" description="Disordered" evidence="7">
    <location>
        <begin position="697"/>
        <end position="749"/>
    </location>
</feature>
<keyword evidence="5" id="KW-0539">Nucleus</keyword>
<gene>
    <name evidence="10" type="primary">LOC114246916</name>
</gene>
<evidence type="ECO:0000256" key="1">
    <source>
        <dbReference type="ARBA" id="ARBA00004123"/>
    </source>
</evidence>
<evidence type="ECO:0000256" key="7">
    <source>
        <dbReference type="SAM" id="MobiDB-lite"/>
    </source>
</evidence>
<feature type="compositionally biased region" description="Low complexity" evidence="7">
    <location>
        <begin position="35"/>
        <end position="45"/>
    </location>
</feature>
<evidence type="ECO:0000256" key="2">
    <source>
        <dbReference type="ARBA" id="ARBA00022553"/>
    </source>
</evidence>
<dbReference type="AlphaFoldDB" id="A0A6J2K382"/>
<dbReference type="OrthoDB" id="7788983at2759"/>
<dbReference type="SUPFAM" id="SSF55785">
    <property type="entry name" value="PYP-like sensor domain (PAS domain)"/>
    <property type="match status" value="2"/>
</dbReference>
<feature type="domain" description="PAS" evidence="8">
    <location>
        <begin position="308"/>
        <end position="372"/>
    </location>
</feature>
<feature type="region of interest" description="Disordered" evidence="7">
    <location>
        <begin position="1144"/>
        <end position="1163"/>
    </location>
</feature>
<feature type="compositionally biased region" description="Polar residues" evidence="7">
    <location>
        <begin position="947"/>
        <end position="965"/>
    </location>
</feature>
<dbReference type="Pfam" id="PF12114">
    <property type="entry name" value="Period_C"/>
    <property type="match status" value="1"/>
</dbReference>
<evidence type="ECO:0000256" key="5">
    <source>
        <dbReference type="ARBA" id="ARBA00023242"/>
    </source>
</evidence>
<dbReference type="GO" id="GO:0005634">
    <property type="term" value="C:nucleus"/>
    <property type="evidence" value="ECO:0007669"/>
    <property type="project" value="UniProtKB-SubCell"/>
</dbReference>
<proteinExistence type="predicted"/>
<feature type="compositionally biased region" description="Low complexity" evidence="7">
    <location>
        <begin position="15"/>
        <end position="27"/>
    </location>
</feature>
<dbReference type="GeneID" id="114246916"/>
<evidence type="ECO:0000313" key="10">
    <source>
        <dbReference type="RefSeq" id="XP_028035457.1"/>
    </source>
</evidence>
<evidence type="ECO:0000313" key="9">
    <source>
        <dbReference type="Proteomes" id="UP000504629"/>
    </source>
</evidence>
<sequence length="1196" mass="133793">MDNLENSENTDKISDSAYSNSCSYSQSRRSHSSKSTHSGSYSSGSSGYGGRHVTGTNSNKLAQSPNKDKELKKKKQSQTELTTTKEQNEGESGPQESVNLETLEEEKHDVTSAPSPAHVQVEKGPENMDIASTDTEGDKVEVLSCDLQPQNSTVDVVTSRSNLICYTDGFSCVISMHDGIVMYTTSSLTATLGFPKDMWIGRSFIDFVHPRDRSTFASQITSGLAVPKTANGTQEKAQSPGNSGSTMVCRIRRYRGLSTGFGVKERVVTFMPFLLKFTFKNISDEEGNVIYLVIQATPFFSAFKTSFEILPKVNPFVMRHSANGNLEYLDPESVPYLGYLPQDVQDKDALQLYHPEDLEYLQQVYEVIVKDGGMPRSKTYRMMTQNGDYIKIETEWSSFINPWSKKLEFVIGKHYIIEGPENPDVFQSQDPEKHTKLCDEQIKKSMVFRENIVKLMNEALTKPAEVAKQQMSKRCQDLASFMESLMEEPPKNDEELRLEIQDPDHSYYERDSVMLGGISPHHDYNDSKSSTETPLSYNQLNYNETLQRYFDSHEPFSSENFNPLIVAKEPNNLKSILSTCLSPMAQNSGDSTELNSSSDSSSMALGGVSPVGILGDYHHVRLTEFLLTKHNDEMEKELINMHRESRSNSKGERDKTSNETRQKKKEHLARCKASFHPTATSTTPVDKEVYKKPHGVKRASKHIETETVSHKYHCPSPRASRPRQTTSAAPVQTSSTLTTSVASTTWPPSTNAAGNMNTFILGVGMAPQMSLISPVPPMAGMLPLYYTPMATMAPVPSTSEAANHQNLHNNPQQYAPPPMQCVLYGQPIYGQPMYSSPFVYSPMNPHTNYPMQQTTPQPNAQFTPTNTMNPLCLANSNYEEKKNRSPLEILARLERTIYDGEFSRSLNNLATFCRVLSVDRSCVVAACQATVPPRTSTSRRDKKYVHSKTSNIDRGSSNKNSSTDAINRRTEAGHATTPSKDIKKTSRLGNTEEVVDKTDGESSYSSFYSSFFKTESGSAEESGESKKRDTRNHVKFWDKNYRGDDGMAMPGSTEVRQTFSDHHIPAKVPRRNIEPPWMEQVCLTSELVYNYQIRTKTMEEVLSSDKQKISNLEQPSLVNEQLGQLYLDLQLEGVAARLTLEEGITSSSSSGEETTTSSKRKREYSKLVMIYEENAPFPPPPSEEIQEIPTANQSES</sequence>
<dbReference type="InterPro" id="IPR013767">
    <property type="entry name" value="PAS_fold"/>
</dbReference>
<evidence type="ECO:0000256" key="3">
    <source>
        <dbReference type="ARBA" id="ARBA00022737"/>
    </source>
</evidence>
<dbReference type="GO" id="GO:0000976">
    <property type="term" value="F:transcription cis-regulatory region binding"/>
    <property type="evidence" value="ECO:0007669"/>
    <property type="project" value="TreeGrafter"/>
</dbReference>
<accession>A0A6J2K382</accession>
<dbReference type="InterPro" id="IPR050760">
    <property type="entry name" value="Period_circadian_regulator"/>
</dbReference>
<feature type="region of interest" description="Disordered" evidence="7">
    <location>
        <begin position="931"/>
        <end position="1003"/>
    </location>
</feature>
<feature type="region of interest" description="Disordered" evidence="7">
    <location>
        <begin position="1"/>
        <end position="132"/>
    </location>
</feature>
<dbReference type="GO" id="GO:0005737">
    <property type="term" value="C:cytoplasm"/>
    <property type="evidence" value="ECO:0007669"/>
    <property type="project" value="TreeGrafter"/>
</dbReference>
<dbReference type="GO" id="GO:0000122">
    <property type="term" value="P:negative regulation of transcription by RNA polymerase II"/>
    <property type="evidence" value="ECO:0007669"/>
    <property type="project" value="TreeGrafter"/>
</dbReference>
<feature type="region of interest" description="Disordered" evidence="7">
    <location>
        <begin position="640"/>
        <end position="669"/>
    </location>
</feature>
<dbReference type="GO" id="GO:0032922">
    <property type="term" value="P:circadian regulation of gene expression"/>
    <property type="evidence" value="ECO:0007669"/>
    <property type="project" value="TreeGrafter"/>
</dbReference>
<feature type="domain" description="PAS" evidence="8">
    <location>
        <begin position="178"/>
        <end position="227"/>
    </location>
</feature>
<dbReference type="Gene3D" id="3.30.450.20">
    <property type="entry name" value="PAS domain"/>
    <property type="match status" value="2"/>
</dbReference>